<keyword evidence="1" id="KW-1185">Reference proteome</keyword>
<dbReference type="Proteomes" id="UP000887563">
    <property type="component" value="Unplaced"/>
</dbReference>
<proteinExistence type="predicted"/>
<dbReference type="AlphaFoldDB" id="A0A914NKV7"/>
<evidence type="ECO:0000313" key="1">
    <source>
        <dbReference type="Proteomes" id="UP000887563"/>
    </source>
</evidence>
<sequence>MLHNCRNRMRNCRNCSRMEGGDDDDFDSDSNNDSNNNKNFFDVVLDKLKSVFNGIGNIFRKVKDMFKSFGSEVYKKAKKLFNDFGTMFDELLQFFNGFLKKIFDFFKNLLKKLLDFLNSIFQKLLNFFNYLMEKLRDILRYIVIKMLGGERKEGERKLNKIIKNLIEDQLKKEKNMPYINFEYKLEYDLKDLVQDEKKYLAITTDLSLDVSYNANDSDEEPVEFTL</sequence>
<dbReference type="WBParaSite" id="Minc3s06825g40367">
    <property type="protein sequence ID" value="Minc3s06825g40367"/>
    <property type="gene ID" value="Minc3s06825g40367"/>
</dbReference>
<name>A0A914NKV7_MELIC</name>
<organism evidence="1 2">
    <name type="scientific">Meloidogyne incognita</name>
    <name type="common">Southern root-knot nematode worm</name>
    <name type="synonym">Oxyuris incognita</name>
    <dbReference type="NCBI Taxonomy" id="6306"/>
    <lineage>
        <taxon>Eukaryota</taxon>
        <taxon>Metazoa</taxon>
        <taxon>Ecdysozoa</taxon>
        <taxon>Nematoda</taxon>
        <taxon>Chromadorea</taxon>
        <taxon>Rhabditida</taxon>
        <taxon>Tylenchina</taxon>
        <taxon>Tylenchomorpha</taxon>
        <taxon>Tylenchoidea</taxon>
        <taxon>Meloidogynidae</taxon>
        <taxon>Meloidogyninae</taxon>
        <taxon>Meloidogyne</taxon>
        <taxon>Meloidogyne incognita group</taxon>
    </lineage>
</organism>
<protein>
    <submittedName>
        <fullName evidence="2">Candidate secreted effector</fullName>
    </submittedName>
</protein>
<reference evidence="2" key="1">
    <citation type="submission" date="2022-11" db="UniProtKB">
        <authorList>
            <consortium name="WormBaseParasite"/>
        </authorList>
    </citation>
    <scope>IDENTIFICATION</scope>
</reference>
<accession>A0A914NKV7</accession>
<evidence type="ECO:0000313" key="2">
    <source>
        <dbReference type="WBParaSite" id="Minc3s06825g40367"/>
    </source>
</evidence>